<gene>
    <name evidence="1" type="ORF">HHUSO_G2466</name>
</gene>
<comment type="caution">
    <text evidence="1">The sequence shown here is derived from an EMBL/GenBank/DDBJ whole genome shotgun (WGS) entry which is preliminary data.</text>
</comment>
<proteinExistence type="predicted"/>
<feature type="non-terminal residue" evidence="1">
    <location>
        <position position="1"/>
    </location>
</feature>
<reference evidence="1 2" key="1">
    <citation type="submission" date="2021-05" db="EMBL/GenBank/DDBJ databases">
        <authorList>
            <person name="Zahm M."/>
            <person name="Klopp C."/>
            <person name="Cabau C."/>
            <person name="Kuhl H."/>
            <person name="Suciu R."/>
            <person name="Ciorpac M."/>
            <person name="Holostenco D."/>
            <person name="Gessner J."/>
            <person name="Wuertz S."/>
            <person name="Hohne C."/>
            <person name="Stock M."/>
            <person name="Gislard M."/>
            <person name="Lluch J."/>
            <person name="Milhes M."/>
            <person name="Lampietro C."/>
            <person name="Lopez Roques C."/>
            <person name="Donnadieu C."/>
            <person name="Du K."/>
            <person name="Schartl M."/>
            <person name="Guiguen Y."/>
        </authorList>
    </citation>
    <scope>NUCLEOTIDE SEQUENCE [LARGE SCALE GENOMIC DNA]</scope>
    <source>
        <strain evidence="1">Hh-F2</strain>
        <tissue evidence="1">Blood</tissue>
    </source>
</reference>
<dbReference type="Proteomes" id="UP001369086">
    <property type="component" value="Unassembled WGS sequence"/>
</dbReference>
<evidence type="ECO:0000313" key="1">
    <source>
        <dbReference type="EMBL" id="KAK6493007.1"/>
    </source>
</evidence>
<keyword evidence="2" id="KW-1185">Reference proteome</keyword>
<organism evidence="1 2">
    <name type="scientific">Huso huso</name>
    <name type="common">Beluga</name>
    <name type="synonym">Acipenser huso</name>
    <dbReference type="NCBI Taxonomy" id="61971"/>
    <lineage>
        <taxon>Eukaryota</taxon>
        <taxon>Metazoa</taxon>
        <taxon>Chordata</taxon>
        <taxon>Craniata</taxon>
        <taxon>Vertebrata</taxon>
        <taxon>Euteleostomi</taxon>
        <taxon>Actinopterygii</taxon>
        <taxon>Chondrostei</taxon>
        <taxon>Acipenseriformes</taxon>
        <taxon>Acipenseridae</taxon>
        <taxon>Huso</taxon>
    </lineage>
</organism>
<name>A0ABR1A7F0_HUSHU</name>
<evidence type="ECO:0000313" key="2">
    <source>
        <dbReference type="Proteomes" id="UP001369086"/>
    </source>
</evidence>
<accession>A0ABR1A7F0</accession>
<sequence length="187" mass="22243">LRNHACVIVQLENQDCVAIEVMYHHSCSSNYTNKKPLHAVKAQQEKNINETYKVFGITFRHLAEIQKRVIDGTEFLSVSYVQQCYIELLLDEGIEAPEYRTEKLKNKICHHFQRSVAFWHRKFQSQTEMNYSDMIPKSLSETEMMRAQLDYQQRYTNDDINHLTAIGRTMYVLIKNMFKKKKIKCWI</sequence>
<protein>
    <submittedName>
        <fullName evidence="1">Uncharacterized protein</fullName>
    </submittedName>
</protein>
<dbReference type="EMBL" id="JAHFZB010000002">
    <property type="protein sequence ID" value="KAK6493007.1"/>
    <property type="molecule type" value="Genomic_DNA"/>
</dbReference>